<dbReference type="Pfam" id="PF02298">
    <property type="entry name" value="Cu_bind_like"/>
    <property type="match status" value="1"/>
</dbReference>
<evidence type="ECO:0000256" key="1">
    <source>
        <dbReference type="ARBA" id="ARBA00022723"/>
    </source>
</evidence>
<evidence type="ECO:0000256" key="4">
    <source>
        <dbReference type="SAM" id="SignalP"/>
    </source>
</evidence>
<dbReference type="InterPro" id="IPR039391">
    <property type="entry name" value="Phytocyanin-like"/>
</dbReference>
<organism evidence="6 7">
    <name type="scientific">Castilleja foliolosa</name>
    <dbReference type="NCBI Taxonomy" id="1961234"/>
    <lineage>
        <taxon>Eukaryota</taxon>
        <taxon>Viridiplantae</taxon>
        <taxon>Streptophyta</taxon>
        <taxon>Embryophyta</taxon>
        <taxon>Tracheophyta</taxon>
        <taxon>Spermatophyta</taxon>
        <taxon>Magnoliopsida</taxon>
        <taxon>eudicotyledons</taxon>
        <taxon>Gunneridae</taxon>
        <taxon>Pentapetalae</taxon>
        <taxon>asterids</taxon>
        <taxon>lamiids</taxon>
        <taxon>Lamiales</taxon>
        <taxon>Orobanchaceae</taxon>
        <taxon>Pedicularideae</taxon>
        <taxon>Castillejinae</taxon>
        <taxon>Castilleja</taxon>
    </lineage>
</organism>
<feature type="region of interest" description="Disordered" evidence="3">
    <location>
        <begin position="139"/>
        <end position="158"/>
    </location>
</feature>
<evidence type="ECO:0000259" key="5">
    <source>
        <dbReference type="PROSITE" id="PS51485"/>
    </source>
</evidence>
<protein>
    <recommendedName>
        <fullName evidence="5">Phytocyanin domain-containing protein</fullName>
    </recommendedName>
</protein>
<proteinExistence type="predicted"/>
<dbReference type="EMBL" id="JAVIJP010000047">
    <property type="protein sequence ID" value="KAL3626255.1"/>
    <property type="molecule type" value="Genomic_DNA"/>
</dbReference>
<evidence type="ECO:0000256" key="2">
    <source>
        <dbReference type="ARBA" id="ARBA00023180"/>
    </source>
</evidence>
<gene>
    <name evidence="6" type="ORF">CASFOL_029804</name>
</gene>
<keyword evidence="2" id="KW-0325">Glycoprotein</keyword>
<feature type="signal peptide" evidence="4">
    <location>
        <begin position="1"/>
        <end position="28"/>
    </location>
</feature>
<dbReference type="PROSITE" id="PS51485">
    <property type="entry name" value="PHYTOCYANIN"/>
    <property type="match status" value="1"/>
</dbReference>
<keyword evidence="7" id="KW-1185">Reference proteome</keyword>
<reference evidence="7" key="1">
    <citation type="journal article" date="2024" name="IScience">
        <title>Strigolactones Initiate the Formation of Haustorium-like Structures in Castilleja.</title>
        <authorList>
            <person name="Buerger M."/>
            <person name="Peterson D."/>
            <person name="Chory J."/>
        </authorList>
    </citation>
    <scope>NUCLEOTIDE SEQUENCE [LARGE SCALE GENOMIC DNA]</scope>
</reference>
<dbReference type="FunFam" id="2.60.40.420:FF:000003">
    <property type="entry name" value="Blue copper"/>
    <property type="match status" value="1"/>
</dbReference>
<feature type="domain" description="Phytocyanin" evidence="5">
    <location>
        <begin position="29"/>
        <end position="132"/>
    </location>
</feature>
<dbReference type="CDD" id="cd04216">
    <property type="entry name" value="Phytocyanin"/>
    <property type="match status" value="1"/>
</dbReference>
<dbReference type="GO" id="GO:0046872">
    <property type="term" value="F:metal ion binding"/>
    <property type="evidence" value="ECO:0007669"/>
    <property type="project" value="UniProtKB-KW"/>
</dbReference>
<dbReference type="PANTHER" id="PTHR33021">
    <property type="entry name" value="BLUE COPPER PROTEIN"/>
    <property type="match status" value="1"/>
</dbReference>
<evidence type="ECO:0000313" key="7">
    <source>
        <dbReference type="Proteomes" id="UP001632038"/>
    </source>
</evidence>
<name>A0ABD3C8V5_9LAMI</name>
<sequence>MALLIIEKRGVVVCLCLVFVLFQVSINGEVYKVGDDAGWTRTIIGNVNYTDWANNKTFQLGDVIVFEYNPEFHNVVQVTPGEYRSCEVSSPIATYTSGNDSIAIKTEGHHFYVCGVPDHCEAGQKVDINVLAAPSPVAISPPGATAPPSKVPARPRNDARPNNYMQLGWVVVQLLMLAGVLFRI</sequence>
<evidence type="ECO:0000313" key="6">
    <source>
        <dbReference type="EMBL" id="KAL3626255.1"/>
    </source>
</evidence>
<dbReference type="Gene3D" id="2.60.40.420">
    <property type="entry name" value="Cupredoxins - blue copper proteins"/>
    <property type="match status" value="1"/>
</dbReference>
<keyword evidence="1" id="KW-0479">Metal-binding</keyword>
<dbReference type="InterPro" id="IPR003245">
    <property type="entry name" value="Phytocyanin_dom"/>
</dbReference>
<dbReference type="SUPFAM" id="SSF49503">
    <property type="entry name" value="Cupredoxins"/>
    <property type="match status" value="1"/>
</dbReference>
<dbReference type="PANTHER" id="PTHR33021:SF339">
    <property type="entry name" value="OS07G0570600 PROTEIN"/>
    <property type="match status" value="1"/>
</dbReference>
<comment type="caution">
    <text evidence="6">The sequence shown here is derived from an EMBL/GenBank/DDBJ whole genome shotgun (WGS) entry which is preliminary data.</text>
</comment>
<feature type="chain" id="PRO_5044889786" description="Phytocyanin domain-containing protein" evidence="4">
    <location>
        <begin position="29"/>
        <end position="184"/>
    </location>
</feature>
<keyword evidence="4" id="KW-0732">Signal</keyword>
<dbReference type="AlphaFoldDB" id="A0ABD3C8V5"/>
<evidence type="ECO:0000256" key="3">
    <source>
        <dbReference type="SAM" id="MobiDB-lite"/>
    </source>
</evidence>
<dbReference type="InterPro" id="IPR008972">
    <property type="entry name" value="Cupredoxin"/>
</dbReference>
<dbReference type="Proteomes" id="UP001632038">
    <property type="component" value="Unassembled WGS sequence"/>
</dbReference>
<accession>A0ABD3C8V5</accession>